<keyword evidence="5" id="KW-1185">Reference proteome</keyword>
<name>A0A365GYJ4_9ACTN</name>
<organism evidence="4 5">
    <name type="scientific">Actinomadura craniellae</name>
    <dbReference type="NCBI Taxonomy" id="2231787"/>
    <lineage>
        <taxon>Bacteria</taxon>
        <taxon>Bacillati</taxon>
        <taxon>Actinomycetota</taxon>
        <taxon>Actinomycetes</taxon>
        <taxon>Streptosporangiales</taxon>
        <taxon>Thermomonosporaceae</taxon>
        <taxon>Actinomadura</taxon>
    </lineage>
</organism>
<evidence type="ECO:0000256" key="1">
    <source>
        <dbReference type="ARBA" id="ARBA00022527"/>
    </source>
</evidence>
<dbReference type="InterPro" id="IPR003594">
    <property type="entry name" value="HATPase_dom"/>
</dbReference>
<sequence length="247" mass="26109">MTGNAQQDGFPQAGSTRRRAPSPPSPPPALPEGERPAHRSVEFEQASAHAVLPLNYPVTPPYEQWTRERTEYLARQEPPATSAETAAEPDTASRGRVWCLPVSPVVVRVARDLVTEALRCQDFAGTVVEDAALVVSELVTNSLRVSAPGGTVKIELASDGPWMVVGVWDAGADLPETVGAVAPDPDAAVEPDPAGLEEGRIGGWGLPMVDALATRRWIRPTSPAGKWVYAALTVPVSSDGRPGEGKA</sequence>
<dbReference type="Gene3D" id="3.30.565.10">
    <property type="entry name" value="Histidine kinase-like ATPase, C-terminal domain"/>
    <property type="match status" value="1"/>
</dbReference>
<keyword evidence="1" id="KW-0723">Serine/threonine-protein kinase</keyword>
<dbReference type="CDD" id="cd16936">
    <property type="entry name" value="HATPase_RsbW-like"/>
    <property type="match status" value="1"/>
</dbReference>
<keyword evidence="1" id="KW-0418">Kinase</keyword>
<feature type="region of interest" description="Disordered" evidence="2">
    <location>
        <begin position="1"/>
        <end position="46"/>
    </location>
</feature>
<dbReference type="PANTHER" id="PTHR35526">
    <property type="entry name" value="ANTI-SIGMA-F FACTOR RSBW-RELATED"/>
    <property type="match status" value="1"/>
</dbReference>
<gene>
    <name evidence="4" type="ORF">DPM19_28355</name>
</gene>
<dbReference type="EMBL" id="QLYX01000016">
    <property type="protein sequence ID" value="RAY11882.1"/>
    <property type="molecule type" value="Genomic_DNA"/>
</dbReference>
<evidence type="ECO:0000313" key="4">
    <source>
        <dbReference type="EMBL" id="RAY11882.1"/>
    </source>
</evidence>
<dbReference type="AlphaFoldDB" id="A0A365GYJ4"/>
<accession>A0A365GYJ4</accession>
<comment type="caution">
    <text evidence="4">The sequence shown here is derived from an EMBL/GenBank/DDBJ whole genome shotgun (WGS) entry which is preliminary data.</text>
</comment>
<reference evidence="4 5" key="1">
    <citation type="submission" date="2018-06" db="EMBL/GenBank/DDBJ databases">
        <title>Actinomadura craniellae sp. nov. isolated from marine sponge Craniella sp.</title>
        <authorList>
            <person name="Li L."/>
            <person name="Xu Q.H."/>
            <person name="Lin H.W."/>
            <person name="Lu Y.H."/>
        </authorList>
    </citation>
    <scope>NUCLEOTIDE SEQUENCE [LARGE SCALE GENOMIC DNA]</scope>
    <source>
        <strain evidence="4 5">LHW63021</strain>
    </source>
</reference>
<evidence type="ECO:0000313" key="5">
    <source>
        <dbReference type="Proteomes" id="UP000251891"/>
    </source>
</evidence>
<keyword evidence="1" id="KW-0808">Transferase</keyword>
<dbReference type="Pfam" id="PF13581">
    <property type="entry name" value="HATPase_c_2"/>
    <property type="match status" value="1"/>
</dbReference>
<evidence type="ECO:0000259" key="3">
    <source>
        <dbReference type="Pfam" id="PF13581"/>
    </source>
</evidence>
<protein>
    <recommendedName>
        <fullName evidence="3">Histidine kinase/HSP90-like ATPase domain-containing protein</fullName>
    </recommendedName>
</protein>
<dbReference type="InterPro" id="IPR036890">
    <property type="entry name" value="HATPase_C_sf"/>
</dbReference>
<feature type="compositionally biased region" description="Pro residues" evidence="2">
    <location>
        <begin position="21"/>
        <end position="30"/>
    </location>
</feature>
<dbReference type="GO" id="GO:0004674">
    <property type="term" value="F:protein serine/threonine kinase activity"/>
    <property type="evidence" value="ECO:0007669"/>
    <property type="project" value="UniProtKB-KW"/>
</dbReference>
<proteinExistence type="predicted"/>
<evidence type="ECO:0000256" key="2">
    <source>
        <dbReference type="SAM" id="MobiDB-lite"/>
    </source>
</evidence>
<feature type="compositionally biased region" description="Basic and acidic residues" evidence="2">
    <location>
        <begin position="32"/>
        <end position="42"/>
    </location>
</feature>
<dbReference type="RefSeq" id="WP_111871114.1">
    <property type="nucleotide sequence ID" value="NZ_QLYX01000016.1"/>
</dbReference>
<dbReference type="OrthoDB" id="3474613at2"/>
<dbReference type="InterPro" id="IPR050267">
    <property type="entry name" value="Anti-sigma-factor_SerPK"/>
</dbReference>
<dbReference type="PANTHER" id="PTHR35526:SF3">
    <property type="entry name" value="ANTI-SIGMA-F FACTOR RSBW"/>
    <property type="match status" value="1"/>
</dbReference>
<feature type="domain" description="Histidine kinase/HSP90-like ATPase" evidence="3">
    <location>
        <begin position="103"/>
        <end position="229"/>
    </location>
</feature>
<dbReference type="Proteomes" id="UP000251891">
    <property type="component" value="Unassembled WGS sequence"/>
</dbReference>
<dbReference type="SUPFAM" id="SSF55874">
    <property type="entry name" value="ATPase domain of HSP90 chaperone/DNA topoisomerase II/histidine kinase"/>
    <property type="match status" value="1"/>
</dbReference>